<evidence type="ECO:0000259" key="4">
    <source>
        <dbReference type="Pfam" id="PF01420"/>
    </source>
</evidence>
<keyword evidence="3" id="KW-0238">DNA-binding</keyword>
<keyword evidence="2" id="KW-0680">Restriction system</keyword>
<dbReference type="InterPro" id="IPR044946">
    <property type="entry name" value="Restrct_endonuc_typeI_TRD_sf"/>
</dbReference>
<evidence type="ECO:0000256" key="2">
    <source>
        <dbReference type="ARBA" id="ARBA00022747"/>
    </source>
</evidence>
<dbReference type="REBASE" id="102496">
    <property type="entry name" value="S1.Fph2794ORF762P"/>
</dbReference>
<evidence type="ECO:0000256" key="3">
    <source>
        <dbReference type="ARBA" id="ARBA00023125"/>
    </source>
</evidence>
<evidence type="ECO:0000313" key="5">
    <source>
        <dbReference type="EMBL" id="AJI53693.1"/>
    </source>
</evidence>
<dbReference type="RefSeq" id="WP_044525964.1">
    <property type="nucleotide sequence ID" value="NZ_CP009440.1"/>
</dbReference>
<dbReference type="InterPro" id="IPR000055">
    <property type="entry name" value="Restrct_endonuc_typeI_TRD"/>
</dbReference>
<dbReference type="GO" id="GO:0003677">
    <property type="term" value="F:DNA binding"/>
    <property type="evidence" value="ECO:0007669"/>
    <property type="project" value="UniProtKB-KW"/>
</dbReference>
<accession>A0A0B6D7Q0</accession>
<dbReference type="AlphaFoldDB" id="A0A0B6D7Q0"/>
<dbReference type="Proteomes" id="UP000031830">
    <property type="component" value="Chromosome"/>
</dbReference>
<organism evidence="5 6">
    <name type="scientific">Francisella philomiragia</name>
    <dbReference type="NCBI Taxonomy" id="28110"/>
    <lineage>
        <taxon>Bacteria</taxon>
        <taxon>Pseudomonadati</taxon>
        <taxon>Pseudomonadota</taxon>
        <taxon>Gammaproteobacteria</taxon>
        <taxon>Thiotrichales</taxon>
        <taxon>Francisellaceae</taxon>
        <taxon>Francisella</taxon>
    </lineage>
</organism>
<sequence>MSELYKLPVGWEWKTLDSISSIVGGGTPKRNIREYWENGNIVWLSPTDLGNIGEISEGIII</sequence>
<name>A0A0B6D7Q0_9GAMM</name>
<evidence type="ECO:0000256" key="1">
    <source>
        <dbReference type="ARBA" id="ARBA00010923"/>
    </source>
</evidence>
<dbReference type="KEGG" id="fpz:LA55_758"/>
<protein>
    <submittedName>
        <fullName evidence="5">Type I restriction modification DNA specificity domain protein</fullName>
    </submittedName>
</protein>
<comment type="similarity">
    <text evidence="1">Belongs to the type-I restriction system S methylase family.</text>
</comment>
<dbReference type="STRING" id="28110.KU46_1776"/>
<dbReference type="Pfam" id="PF01420">
    <property type="entry name" value="Methylase_S"/>
    <property type="match status" value="1"/>
</dbReference>
<dbReference type="Gene3D" id="3.90.220.20">
    <property type="entry name" value="DNA methylase specificity domains"/>
    <property type="match status" value="1"/>
</dbReference>
<dbReference type="EMBL" id="CP009440">
    <property type="protein sequence ID" value="AJI53693.1"/>
    <property type="molecule type" value="Genomic_DNA"/>
</dbReference>
<feature type="domain" description="Type I restriction modification DNA specificity" evidence="4">
    <location>
        <begin position="8"/>
        <end position="56"/>
    </location>
</feature>
<dbReference type="OrthoDB" id="9798929at2"/>
<evidence type="ECO:0000313" key="6">
    <source>
        <dbReference type="Proteomes" id="UP000031830"/>
    </source>
</evidence>
<dbReference type="SUPFAM" id="SSF116734">
    <property type="entry name" value="DNA methylase specificity domain"/>
    <property type="match status" value="1"/>
</dbReference>
<reference evidence="5 6" key="1">
    <citation type="journal article" date="2015" name="Genome Announc.">
        <title>Genome sequencing of 18 francisella strains to aid in assay development and testing.</title>
        <authorList>
            <person name="Johnson S.L."/>
            <person name="Daligault H.E."/>
            <person name="Davenport K.W."/>
            <person name="Coyne S.R."/>
            <person name="Frey K.G."/>
            <person name="Koroleva G.I."/>
            <person name="Broomall S.M."/>
            <person name="Bishop-Lilly K.A."/>
            <person name="Bruce D.C."/>
            <person name="Chertkov O."/>
            <person name="Freitas T."/>
            <person name="Jaissle J."/>
            <person name="Ladner J.T."/>
            <person name="Rosenzweig C.N."/>
            <person name="Gibbons H.S."/>
            <person name="Palacios G.F."/>
            <person name="Redden C.L."/>
            <person name="Xu Y."/>
            <person name="Minogue T.D."/>
            <person name="Chain P.S."/>
        </authorList>
    </citation>
    <scope>NUCLEOTIDE SEQUENCE [LARGE SCALE GENOMIC DNA]</scope>
    <source>
        <strain evidence="5 6">GA01-2794</strain>
    </source>
</reference>
<gene>
    <name evidence="5" type="ORF">LA55_758</name>
</gene>
<proteinExistence type="inferred from homology"/>
<dbReference type="GO" id="GO:0009307">
    <property type="term" value="P:DNA restriction-modification system"/>
    <property type="evidence" value="ECO:0007669"/>
    <property type="project" value="UniProtKB-KW"/>
</dbReference>